<dbReference type="Proteomes" id="UP000055024">
    <property type="component" value="Unassembled WGS sequence"/>
</dbReference>
<dbReference type="EMBL" id="JYDP01000156">
    <property type="protein sequence ID" value="KRZ04752.1"/>
    <property type="molecule type" value="Genomic_DNA"/>
</dbReference>
<name>A0A0V1H2R5_9BILA</name>
<keyword evidence="2" id="KW-1185">Reference proteome</keyword>
<evidence type="ECO:0000313" key="2">
    <source>
        <dbReference type="Proteomes" id="UP000055024"/>
    </source>
</evidence>
<comment type="caution">
    <text evidence="1">The sequence shown here is derived from an EMBL/GenBank/DDBJ whole genome shotgun (WGS) entry which is preliminary data.</text>
</comment>
<organism evidence="1 2">
    <name type="scientific">Trichinella zimbabwensis</name>
    <dbReference type="NCBI Taxonomy" id="268475"/>
    <lineage>
        <taxon>Eukaryota</taxon>
        <taxon>Metazoa</taxon>
        <taxon>Ecdysozoa</taxon>
        <taxon>Nematoda</taxon>
        <taxon>Enoplea</taxon>
        <taxon>Dorylaimia</taxon>
        <taxon>Trichinellida</taxon>
        <taxon>Trichinellidae</taxon>
        <taxon>Trichinella</taxon>
    </lineage>
</organism>
<evidence type="ECO:0000313" key="1">
    <source>
        <dbReference type="EMBL" id="KRZ04752.1"/>
    </source>
</evidence>
<proteinExistence type="predicted"/>
<dbReference type="AlphaFoldDB" id="A0A0V1H2R5"/>
<gene>
    <name evidence="1" type="ORF">T11_12506</name>
</gene>
<sequence>MLKPECFHCQKETTKNNSVTSEYVGSMKRSQRPSSTSYEIVNFSSTSSYGLLVTSRSQSFRTNSFSANCAAFSFWWWKRIINHLTINDDYVMLNNPRFPKMLIFNQILPAN</sequence>
<reference evidence="1 2" key="1">
    <citation type="submission" date="2015-01" db="EMBL/GenBank/DDBJ databases">
        <title>Evolution of Trichinella species and genotypes.</title>
        <authorList>
            <person name="Korhonen P.K."/>
            <person name="Edoardo P."/>
            <person name="Giuseppe L.R."/>
            <person name="Gasser R.B."/>
        </authorList>
    </citation>
    <scope>NUCLEOTIDE SEQUENCE [LARGE SCALE GENOMIC DNA]</scope>
    <source>
        <strain evidence="1">ISS1029</strain>
    </source>
</reference>
<protein>
    <submittedName>
        <fullName evidence="1">Uncharacterized protein</fullName>
    </submittedName>
</protein>
<accession>A0A0V1H2R5</accession>